<dbReference type="EMBL" id="GGEC01023431">
    <property type="protein sequence ID" value="MBX03915.1"/>
    <property type="molecule type" value="Transcribed_RNA"/>
</dbReference>
<name>A0A2P2KDV2_RHIMU</name>
<sequence length="53" mass="6273">MGVAVILLVFTVCESLLKCVFMFPSVDDLVFERDCRWLLNHLHVRRLLILKRN</sequence>
<dbReference type="AlphaFoldDB" id="A0A2P2KDV2"/>
<evidence type="ECO:0000313" key="2">
    <source>
        <dbReference type="EMBL" id="MBX03915.1"/>
    </source>
</evidence>
<evidence type="ECO:0000256" key="1">
    <source>
        <dbReference type="SAM" id="SignalP"/>
    </source>
</evidence>
<organism evidence="2">
    <name type="scientific">Rhizophora mucronata</name>
    <name type="common">Asiatic mangrove</name>
    <dbReference type="NCBI Taxonomy" id="61149"/>
    <lineage>
        <taxon>Eukaryota</taxon>
        <taxon>Viridiplantae</taxon>
        <taxon>Streptophyta</taxon>
        <taxon>Embryophyta</taxon>
        <taxon>Tracheophyta</taxon>
        <taxon>Spermatophyta</taxon>
        <taxon>Magnoliopsida</taxon>
        <taxon>eudicotyledons</taxon>
        <taxon>Gunneridae</taxon>
        <taxon>Pentapetalae</taxon>
        <taxon>rosids</taxon>
        <taxon>fabids</taxon>
        <taxon>Malpighiales</taxon>
        <taxon>Rhizophoraceae</taxon>
        <taxon>Rhizophora</taxon>
    </lineage>
</organism>
<proteinExistence type="predicted"/>
<accession>A0A2P2KDV2</accession>
<feature type="chain" id="PRO_5015141284" evidence="1">
    <location>
        <begin position="16"/>
        <end position="53"/>
    </location>
</feature>
<protein>
    <submittedName>
        <fullName evidence="2">Uncharacterized protein</fullName>
    </submittedName>
</protein>
<keyword evidence="1" id="KW-0732">Signal</keyword>
<reference evidence="2" key="1">
    <citation type="submission" date="2018-02" db="EMBL/GenBank/DDBJ databases">
        <title>Rhizophora mucronata_Transcriptome.</title>
        <authorList>
            <person name="Meera S.P."/>
            <person name="Sreeshan A."/>
            <person name="Augustine A."/>
        </authorList>
    </citation>
    <scope>NUCLEOTIDE SEQUENCE</scope>
    <source>
        <tissue evidence="2">Leaf</tissue>
    </source>
</reference>
<feature type="signal peptide" evidence="1">
    <location>
        <begin position="1"/>
        <end position="15"/>
    </location>
</feature>